<dbReference type="SUPFAM" id="SSF48065">
    <property type="entry name" value="DBL homology domain (DH-domain)"/>
    <property type="match status" value="1"/>
</dbReference>
<dbReference type="InterPro" id="IPR001849">
    <property type="entry name" value="PH_domain"/>
</dbReference>
<dbReference type="InterPro" id="IPR011993">
    <property type="entry name" value="PH-like_dom_sf"/>
</dbReference>
<feature type="domain" description="PH" evidence="3">
    <location>
        <begin position="132"/>
        <end position="245"/>
    </location>
</feature>
<dbReference type="SMART" id="SM00233">
    <property type="entry name" value="PH"/>
    <property type="match status" value="1"/>
</dbReference>
<dbReference type="Proteomes" id="UP000762676">
    <property type="component" value="Unassembled WGS sequence"/>
</dbReference>
<dbReference type="Pfam" id="PF18385">
    <property type="entry name" value="Tiam_CC_Ex"/>
    <property type="match status" value="1"/>
</dbReference>
<dbReference type="Gene3D" id="1.20.900.10">
    <property type="entry name" value="Dbl homology (DH) domain"/>
    <property type="match status" value="1"/>
</dbReference>
<evidence type="ECO:0000259" key="4">
    <source>
        <dbReference type="PROSITE" id="PS50010"/>
    </source>
</evidence>
<dbReference type="PROSITE" id="PS50003">
    <property type="entry name" value="PH_DOMAIN"/>
    <property type="match status" value="1"/>
</dbReference>
<dbReference type="Pfam" id="PF23014">
    <property type="entry name" value="PH_Tiam1"/>
    <property type="match status" value="1"/>
</dbReference>
<dbReference type="SUPFAM" id="SSF50729">
    <property type="entry name" value="PH domain-like"/>
    <property type="match status" value="2"/>
</dbReference>
<feature type="region of interest" description="Disordered" evidence="2">
    <location>
        <begin position="51"/>
        <end position="125"/>
    </location>
</feature>
<dbReference type="InterPro" id="IPR040655">
    <property type="entry name" value="TIAM1_CC-Ex"/>
</dbReference>
<dbReference type="InterPro" id="IPR000219">
    <property type="entry name" value="DH_dom"/>
</dbReference>
<evidence type="ECO:0000313" key="5">
    <source>
        <dbReference type="EMBL" id="GFR87410.1"/>
    </source>
</evidence>
<sequence>MDQKPRSSTKSWLLIMPLDLSTSFHPALVFAELSPGSALCSEVRDAGPLFGKALSSHDGQRATSGGASTSESRASEQSEQSDILRDLGGGEDGVGQYLAPDLSDDDGDGSDDSIDTMTETESQTSYARQVGSIRKAGWLVVKNWLLHKKKKVELAPRRAWKRYWVCLKGTTLMFFDCDEESSVTENSIPRHILVIEGGIAQAVPEHPKRDNIFSLSTACGDAYLFQASSQIDLENWIRALHSACASSYARQHGKDNTLKLLCSELQRLEAGIDMDVKMRKMAELQMSVVTDPRSRQAIVRQIAQWEENLEKLYIDQYRFRCYSASLQGSELPNPKVLLANASKASKTTLGRLGIFTVTSFHALVSARKPLVLPNIYGRTSQKGGMLSPRSEVNQKPRSRTPTALVSSSVSSEPLSKGGHHAHSDSMDNLLEKAGTDISPSQESLSKVTLPNNQCYNFQTMLIGVDRGTSVQDLLEMTCSKRQLNPRDHYVRIKPLGSTDNTFVIPDKHENIKKLRYDAIEVCQKCVFQLELTKPTKDGLFGFAGVEQVTAICRKDMPGHGMNEDGVLPSKPLSDAQRMRKAIMELVETERAYVKDLKCLRERYLEPLKEETFLTSGEIQQLFGNIQEIVAFQQRFLHSLEEAVESVTDFFDTDDPTHFKRVLFSLGGSFLYYANHFKVYSSFCASHSRSQKILNPDANEALREFLRARNPKQQHSAALESYLIKPIQRILKYPLLLQQLCNMTRPDSDEHHHLSEALKGMEAVAEHINEMQKIYDEYGAVFDDLSKSYKENNPHKPSVDLNVGDLQMYGTVEWVNVADYLGKVKKSADFENVVFVFKAGVTFLCRERLKRKKTKVRTQLAARGRGNKKVKYKTLHRKSSDTNYPESSIKSGGFNSRCM</sequence>
<dbReference type="SMART" id="SM00325">
    <property type="entry name" value="RhoGEF"/>
    <property type="match status" value="1"/>
</dbReference>
<reference evidence="5 6" key="1">
    <citation type="journal article" date="2021" name="Elife">
        <title>Chloroplast acquisition without the gene transfer in kleptoplastic sea slugs, Plakobranchus ocellatus.</title>
        <authorList>
            <person name="Maeda T."/>
            <person name="Takahashi S."/>
            <person name="Yoshida T."/>
            <person name="Shimamura S."/>
            <person name="Takaki Y."/>
            <person name="Nagai Y."/>
            <person name="Toyoda A."/>
            <person name="Suzuki Y."/>
            <person name="Arimoto A."/>
            <person name="Ishii H."/>
            <person name="Satoh N."/>
            <person name="Nishiyama T."/>
            <person name="Hasebe M."/>
            <person name="Maruyama T."/>
            <person name="Minagawa J."/>
            <person name="Obokata J."/>
            <person name="Shigenobu S."/>
        </authorList>
    </citation>
    <scope>NUCLEOTIDE SEQUENCE [LARGE SCALE GENOMIC DNA]</scope>
</reference>
<proteinExistence type="predicted"/>
<dbReference type="InterPro" id="IPR043537">
    <property type="entry name" value="Tiam1/Tiam2/Sif"/>
</dbReference>
<dbReference type="GO" id="GO:0007264">
    <property type="term" value="P:small GTPase-mediated signal transduction"/>
    <property type="evidence" value="ECO:0007669"/>
    <property type="project" value="InterPro"/>
</dbReference>
<feature type="region of interest" description="Disordered" evidence="2">
    <location>
        <begin position="870"/>
        <end position="898"/>
    </location>
</feature>
<dbReference type="Gene3D" id="6.10.140.680">
    <property type="match status" value="1"/>
</dbReference>
<dbReference type="InterPro" id="IPR001331">
    <property type="entry name" value="GDS_CDC24_CS"/>
</dbReference>
<dbReference type="PROSITE" id="PS00741">
    <property type="entry name" value="DH_1"/>
    <property type="match status" value="1"/>
</dbReference>
<dbReference type="PROSITE" id="PS50010">
    <property type="entry name" value="DH_2"/>
    <property type="match status" value="1"/>
</dbReference>
<feature type="compositionally biased region" description="Polar residues" evidence="2">
    <location>
        <begin position="116"/>
        <end position="125"/>
    </location>
</feature>
<accession>A0AAV4GSS9</accession>
<feature type="compositionally biased region" description="Polar residues" evidence="2">
    <location>
        <begin position="390"/>
        <end position="404"/>
    </location>
</feature>
<dbReference type="InterPro" id="IPR003116">
    <property type="entry name" value="RBD_dom"/>
</dbReference>
<dbReference type="PANTHER" id="PTHR46001">
    <property type="entry name" value="TIAM (MAMMALIAN TUMOR INVASION AND METASTASIS FACTOR) HOMOLOG"/>
    <property type="match status" value="1"/>
</dbReference>
<protein>
    <submittedName>
        <fullName evidence="5">Protein still life, isoforms C/SIF type 2</fullName>
    </submittedName>
</protein>
<dbReference type="InterPro" id="IPR055230">
    <property type="entry name" value="PH_Tiam1/2"/>
</dbReference>
<feature type="compositionally biased region" description="Low complexity" evidence="2">
    <location>
        <begin position="67"/>
        <end position="81"/>
    </location>
</feature>
<dbReference type="AlphaFoldDB" id="A0AAV4GSS9"/>
<dbReference type="Gene3D" id="2.30.29.30">
    <property type="entry name" value="Pleckstrin-homology domain (PH domain)/Phosphotyrosine-binding domain (PTB)"/>
    <property type="match status" value="2"/>
</dbReference>
<feature type="compositionally biased region" description="Polar residues" evidence="2">
    <location>
        <begin position="880"/>
        <end position="898"/>
    </location>
</feature>
<keyword evidence="6" id="KW-1185">Reference proteome</keyword>
<dbReference type="CDD" id="cd00160">
    <property type="entry name" value="RhoGEF"/>
    <property type="match status" value="1"/>
</dbReference>
<dbReference type="Pfam" id="PF02196">
    <property type="entry name" value="RBD"/>
    <property type="match status" value="1"/>
</dbReference>
<keyword evidence="1" id="KW-0677">Repeat</keyword>
<comment type="caution">
    <text evidence="5">The sequence shown here is derived from an EMBL/GenBank/DDBJ whole genome shotgun (WGS) entry which is preliminary data.</text>
</comment>
<evidence type="ECO:0000313" key="6">
    <source>
        <dbReference type="Proteomes" id="UP000762676"/>
    </source>
</evidence>
<dbReference type="CDD" id="cd01230">
    <property type="entry name" value="PH1_Tiam1_2"/>
    <property type="match status" value="1"/>
</dbReference>
<evidence type="ECO:0000259" key="3">
    <source>
        <dbReference type="PROSITE" id="PS50003"/>
    </source>
</evidence>
<name>A0AAV4GSS9_9GAST</name>
<dbReference type="PANTHER" id="PTHR46001:SF3">
    <property type="entry name" value="PROTEIN STILL LIFE, ISOFORM SIF TYPE 1"/>
    <property type="match status" value="1"/>
</dbReference>
<dbReference type="EMBL" id="BMAT01012181">
    <property type="protein sequence ID" value="GFR87410.1"/>
    <property type="molecule type" value="Genomic_DNA"/>
</dbReference>
<evidence type="ECO:0000256" key="1">
    <source>
        <dbReference type="ARBA" id="ARBA00022737"/>
    </source>
</evidence>
<evidence type="ECO:0000256" key="2">
    <source>
        <dbReference type="SAM" id="MobiDB-lite"/>
    </source>
</evidence>
<gene>
    <name evidence="5" type="ORF">ElyMa_006075100</name>
</gene>
<feature type="compositionally biased region" description="Acidic residues" evidence="2">
    <location>
        <begin position="102"/>
        <end position="114"/>
    </location>
</feature>
<feature type="domain" description="DH" evidence="4">
    <location>
        <begin position="577"/>
        <end position="770"/>
    </location>
</feature>
<dbReference type="GO" id="GO:0005085">
    <property type="term" value="F:guanyl-nucleotide exchange factor activity"/>
    <property type="evidence" value="ECO:0007669"/>
    <property type="project" value="InterPro"/>
</dbReference>
<feature type="region of interest" description="Disordered" evidence="2">
    <location>
        <begin position="381"/>
        <end position="425"/>
    </location>
</feature>
<dbReference type="Pfam" id="PF00621">
    <property type="entry name" value="RhoGEF"/>
    <property type="match status" value="1"/>
</dbReference>
<dbReference type="InterPro" id="IPR035899">
    <property type="entry name" value="DBL_dom_sf"/>
</dbReference>
<dbReference type="Pfam" id="PF00169">
    <property type="entry name" value="PH"/>
    <property type="match status" value="1"/>
</dbReference>
<organism evidence="5 6">
    <name type="scientific">Elysia marginata</name>
    <dbReference type="NCBI Taxonomy" id="1093978"/>
    <lineage>
        <taxon>Eukaryota</taxon>
        <taxon>Metazoa</taxon>
        <taxon>Spiralia</taxon>
        <taxon>Lophotrochozoa</taxon>
        <taxon>Mollusca</taxon>
        <taxon>Gastropoda</taxon>
        <taxon>Heterobranchia</taxon>
        <taxon>Euthyneura</taxon>
        <taxon>Panpulmonata</taxon>
        <taxon>Sacoglossa</taxon>
        <taxon>Placobranchoidea</taxon>
        <taxon>Plakobranchidae</taxon>
        <taxon>Elysia</taxon>
    </lineage>
</organism>